<evidence type="ECO:0000313" key="2">
    <source>
        <dbReference type="EMBL" id="CAD8117353.1"/>
    </source>
</evidence>
<feature type="transmembrane region" description="Helical" evidence="1">
    <location>
        <begin position="88"/>
        <end position="108"/>
    </location>
</feature>
<name>A0A8S1QNJ0_PARPR</name>
<protein>
    <submittedName>
        <fullName evidence="2">Uncharacterized protein</fullName>
    </submittedName>
</protein>
<proteinExistence type="predicted"/>
<reference evidence="2" key="1">
    <citation type="submission" date="2021-01" db="EMBL/GenBank/DDBJ databases">
        <authorList>
            <consortium name="Genoscope - CEA"/>
            <person name="William W."/>
        </authorList>
    </citation>
    <scope>NUCLEOTIDE SEQUENCE</scope>
</reference>
<keyword evidence="1" id="KW-0812">Transmembrane</keyword>
<feature type="transmembrane region" description="Helical" evidence="1">
    <location>
        <begin position="12"/>
        <end position="34"/>
    </location>
</feature>
<evidence type="ECO:0000313" key="3">
    <source>
        <dbReference type="Proteomes" id="UP000688137"/>
    </source>
</evidence>
<comment type="caution">
    <text evidence="2">The sequence shown here is derived from an EMBL/GenBank/DDBJ whole genome shotgun (WGS) entry which is preliminary data.</text>
</comment>
<dbReference type="EMBL" id="CAJJDM010000205">
    <property type="protein sequence ID" value="CAD8117353.1"/>
    <property type="molecule type" value="Genomic_DNA"/>
</dbReference>
<organism evidence="2 3">
    <name type="scientific">Paramecium primaurelia</name>
    <dbReference type="NCBI Taxonomy" id="5886"/>
    <lineage>
        <taxon>Eukaryota</taxon>
        <taxon>Sar</taxon>
        <taxon>Alveolata</taxon>
        <taxon>Ciliophora</taxon>
        <taxon>Intramacronucleata</taxon>
        <taxon>Oligohymenophorea</taxon>
        <taxon>Peniculida</taxon>
        <taxon>Parameciidae</taxon>
        <taxon>Paramecium</taxon>
    </lineage>
</organism>
<dbReference type="AlphaFoldDB" id="A0A8S1QNJ0"/>
<gene>
    <name evidence="2" type="ORF">PPRIM_AZ9-3.1.T1960010</name>
</gene>
<keyword evidence="1" id="KW-1133">Transmembrane helix</keyword>
<evidence type="ECO:0000256" key="1">
    <source>
        <dbReference type="SAM" id="Phobius"/>
    </source>
</evidence>
<keyword evidence="3" id="KW-1185">Reference proteome</keyword>
<accession>A0A8S1QNJ0</accession>
<dbReference type="Proteomes" id="UP000688137">
    <property type="component" value="Unassembled WGS sequence"/>
</dbReference>
<sequence length="110" mass="12878">MGFGDIKRAKQYVAVGILISVLICALCASLFWVFQDGFIDYLQQKEERINIETIPWMIAVFQLQMDYKELQVEHQTKCQVDLVQYQNIFAYLVCCVPIEFFSSVRLGIWK</sequence>
<keyword evidence="1" id="KW-0472">Membrane</keyword>